<organism evidence="2 3">
    <name type="scientific">Photobacterium profundum 3TCK</name>
    <dbReference type="NCBI Taxonomy" id="314280"/>
    <lineage>
        <taxon>Bacteria</taxon>
        <taxon>Pseudomonadati</taxon>
        <taxon>Pseudomonadota</taxon>
        <taxon>Gammaproteobacteria</taxon>
        <taxon>Vibrionales</taxon>
        <taxon>Vibrionaceae</taxon>
        <taxon>Photobacterium</taxon>
    </lineage>
</organism>
<comment type="caution">
    <text evidence="2">The sequence shown here is derived from an EMBL/GenBank/DDBJ whole genome shotgun (WGS) entry which is preliminary data.</text>
</comment>
<dbReference type="AlphaFoldDB" id="Q1Z5V6"/>
<protein>
    <submittedName>
        <fullName evidence="2">Uncharacterized protein</fullName>
    </submittedName>
</protein>
<proteinExistence type="predicted"/>
<evidence type="ECO:0000313" key="3">
    <source>
        <dbReference type="Proteomes" id="UP000003789"/>
    </source>
</evidence>
<dbReference type="EMBL" id="AAPH01000008">
    <property type="protein sequence ID" value="EAS43776.1"/>
    <property type="molecule type" value="Genomic_DNA"/>
</dbReference>
<keyword evidence="1" id="KW-0812">Transmembrane</keyword>
<dbReference type="Proteomes" id="UP000003789">
    <property type="component" value="Unassembled WGS sequence"/>
</dbReference>
<evidence type="ECO:0000256" key="1">
    <source>
        <dbReference type="SAM" id="Phobius"/>
    </source>
</evidence>
<sequence length="50" mass="5558">MLTGYWSVDVFILANVALCVVVMLVYGYYQITGGGMLCDHPDDNNQRSKS</sequence>
<accession>Q1Z5V6</accession>
<dbReference type="RefSeq" id="WP_006231049.1">
    <property type="nucleotide sequence ID" value="NZ_CH724135.1"/>
</dbReference>
<feature type="transmembrane region" description="Helical" evidence="1">
    <location>
        <begin position="6"/>
        <end position="29"/>
    </location>
</feature>
<name>Q1Z5V6_9GAMM</name>
<reference evidence="2 3" key="1">
    <citation type="submission" date="2006-03" db="EMBL/GenBank/DDBJ databases">
        <authorList>
            <person name="Bartlett D.H."/>
            <person name="Valle G."/>
            <person name="Lauro F.M."/>
            <person name="Vezzi A."/>
            <person name="Simonato F."/>
            <person name="Eloe E."/>
            <person name="Vitulo N."/>
            <person name="Stratton T.K."/>
            <person name="D'angelo M."/>
            <person name="Ferriera S."/>
            <person name="Johnson J."/>
            <person name="Kravitz S."/>
            <person name="Beeson K."/>
            <person name="Sutton G."/>
            <person name="Rogers Y."/>
            <person name="Friedman R."/>
            <person name="Frazier M."/>
            <person name="Venter J.C."/>
        </authorList>
    </citation>
    <scope>NUCLEOTIDE SEQUENCE [LARGE SCALE GENOMIC DNA]</scope>
    <source>
        <strain evidence="2 3">3TCK</strain>
    </source>
</reference>
<keyword evidence="1" id="KW-1133">Transmembrane helix</keyword>
<gene>
    <name evidence="2" type="ORF">P3TCK_15759</name>
</gene>
<dbReference type="HOGENOM" id="CLU_3121009_0_0_6"/>
<keyword evidence="1" id="KW-0472">Membrane</keyword>
<evidence type="ECO:0000313" key="2">
    <source>
        <dbReference type="EMBL" id="EAS43776.1"/>
    </source>
</evidence>